<evidence type="ECO:0000256" key="7">
    <source>
        <dbReference type="SAM" id="MobiDB-lite"/>
    </source>
</evidence>
<feature type="compositionally biased region" description="Acidic residues" evidence="7">
    <location>
        <begin position="743"/>
        <end position="755"/>
    </location>
</feature>
<dbReference type="EC" id="2.3.2.26" evidence="3"/>
<dbReference type="InterPro" id="IPR000569">
    <property type="entry name" value="HECT_dom"/>
</dbReference>
<feature type="region of interest" description="Disordered" evidence="7">
    <location>
        <begin position="1"/>
        <end position="173"/>
    </location>
</feature>
<dbReference type="Gene3D" id="1.25.10.10">
    <property type="entry name" value="Leucine-rich Repeat Variant"/>
    <property type="match status" value="1"/>
</dbReference>
<dbReference type="InterPro" id="IPR011989">
    <property type="entry name" value="ARM-like"/>
</dbReference>
<comment type="similarity">
    <text evidence="2">Belongs to the UPL family. K-HECT subfamily.</text>
</comment>
<evidence type="ECO:0000256" key="2">
    <source>
        <dbReference type="ARBA" id="ARBA00006331"/>
    </source>
</evidence>
<feature type="compositionally biased region" description="Basic and acidic residues" evidence="7">
    <location>
        <begin position="73"/>
        <end position="91"/>
    </location>
</feature>
<name>A0A8H7QIC6_9FUNG</name>
<sequence length="1723" mass="193969">MEQKSKASKRTTRKDSSKTQHLDITTQRYSLRNRKESSVIPRSQKRKFEQGQQNLIEKKPKMDNSSINSKGKQKAEDKTILNKNSDMKQDDSLDDYNNDNYDDEVQEDDDDEDHNVNEVDEMHFDQDQENEDDNSSLIDPDDDDQNDDHAHENEDDDDDEEEEEDDDDDDVNELSRVRRTLGLQMQGLFGGMMSSDFGRFKSILASLKNNDDPTMQLIALQELAEILSVSSEDNLAGYFSSDSFARELVRIMKGPDDMFSQVSAGSDDMDEDMMLALAMSEGFSGGNPEVMLLACRCISNLLEAMPTAVTSVVSHGAIRVLCQKLKSIQYIDLAEQALYALEKIAAQLPRAVVHEGGLGAALMYFDFFSIHAQRTALRTASNCMRGIDLDSFPQVMEVVPTLMNTMSYSDRSVIELSCICWVRISESYRSNKEYLERAITVDLLKVLYGLLPVPGNSNAVHPATCQDLLRIFRSISKASPQLGFELLKLNMIDGLCQILTGTSTTVPHQHITFDSKWRDSIPTIMKIIVDLLPPLPKDDMFSSRRFRSVASRTRSSSSSAVEATIDSRIIWFNENPDVMLKLDTFLFPLILDIYASTVNLRLRQLVTHTCVKLLQFSGADTLQKVLKDVSLSSFLSGILTRQEHPVLLIDALYQTELLIKKLPKVYPFLFEREGVLHEIESISKLPFNEDEVITSTTNTTTSTTQHKPEQATQPSEDTNNTTVDESDDTTTDADKQVNKNSKEDDEDDEDEDESDINGKIASSSSNNKSASSSQRRMFDSNGLQAMIRNHHFLQQQQQQHRHRHHSLENEKGVGRGSTRKYIIQLAQHFIKNYFHQQQGNRGSSLKEILQFTNDILHPTIEDPASKKTLVRLSAYLRDSIMGISSFELINSGLMKALLTYLTSENLKVPLTERVQVFESIFVQQPDIDEEGNNALKKLVVRLQEILSRFETFEVVTPLESSSNDSLRNPTSMLAKQLRLRLSGTSDDIPSSFKQLMVSTHAVATFRVLEDYLLARISATSIMCDMEDDDENGIDNDEDEDDEDHLLLEREGMDVDEEEVDNDDTVMSETVIVKKEDTEDDDEEEEITEKVASTSTSTTATAAATATAASATTAAGSSTTIKKEKKDGEWKIRFSLNGTTISNDSTVYAAVHQNEMSNATSQVGRNIWSSSHPISFERVWIAGTNTNDEGFKKTAVVSQLSDISKPKELKEDSTCYQVLGLLKALSSAISKRTDGITPQDFINRKLTAKANRQLEEPLIVASSCLPTWIYWLMSETPFLFPFETRYLFIQSTSFGYARLIARWQSLQMRNNTQNGPRNDNADQQPVLGRMERQKVRIMRTQMLESAVKILDLFGSSPTVLEIEYMGEEGTGMGPTLEFYAATSKEFSKHSLNMWRGSNKAEKGYVEAPFGLFPKTFTKPGSRSAKKVVHLFKTLGQFIAKGLLDFRIIDIPFNPAFFKVALDHINPSPELLTEIDPQLAKSIRMLKLYVNQKHDIYQNNSKTLEQKSIETKNIEVDGAKLEDLCLDFTLPGDSKYELKDGGSDIPVTINNVEEYIDLVQDSIAGSGISQQINAFREGFNGLFAIDDLKLLTHSELVSLFGKASEDWSYATLSNTIRADHGFNMESDPVKFLLEILSNFNDIEKRQFLQFTTGSPRLPIGGWKALRPVFTVVCKIPETPLTPDDYLPSVMTCANYFKMPAYTSKEIMLQRLLTSMKEGQSSFLLS</sequence>
<dbReference type="Gene3D" id="3.30.2410.10">
    <property type="entry name" value="Hect, E3 ligase catalytic domain"/>
    <property type="match status" value="1"/>
</dbReference>
<reference evidence="9" key="1">
    <citation type="submission" date="2020-12" db="EMBL/GenBank/DDBJ databases">
        <title>Metabolic potential, ecology and presence of endohyphal bacteria is reflected in genomic diversity of Mucoromycotina.</title>
        <authorList>
            <person name="Muszewska A."/>
            <person name="Okrasinska A."/>
            <person name="Steczkiewicz K."/>
            <person name="Drgas O."/>
            <person name="Orlowska M."/>
            <person name="Perlinska-Lenart U."/>
            <person name="Aleksandrzak-Piekarczyk T."/>
            <person name="Szatraj K."/>
            <person name="Zielenkiewicz U."/>
            <person name="Pilsyk S."/>
            <person name="Malc E."/>
            <person name="Mieczkowski P."/>
            <person name="Kruszewska J.S."/>
            <person name="Biernat P."/>
            <person name="Pawlowska J."/>
        </authorList>
    </citation>
    <scope>NUCLEOTIDE SEQUENCE</scope>
    <source>
        <strain evidence="9">CBS 226.32</strain>
    </source>
</reference>
<gene>
    <name evidence="9" type="ORF">INT46_002861</name>
</gene>
<dbReference type="InterPro" id="IPR016024">
    <property type="entry name" value="ARM-type_fold"/>
</dbReference>
<keyword evidence="4" id="KW-0808">Transferase</keyword>
<dbReference type="InterPro" id="IPR035983">
    <property type="entry name" value="Hect_E3_ubiquitin_ligase"/>
</dbReference>
<feature type="compositionally biased region" description="Low complexity" evidence="7">
    <location>
        <begin position="761"/>
        <end position="773"/>
    </location>
</feature>
<dbReference type="Pfam" id="PF00632">
    <property type="entry name" value="HECT"/>
    <property type="match status" value="1"/>
</dbReference>
<keyword evidence="10" id="KW-1185">Reference proteome</keyword>
<keyword evidence="5 6" id="KW-0833">Ubl conjugation pathway</keyword>
<comment type="caution">
    <text evidence="9">The sequence shown here is derived from an EMBL/GenBank/DDBJ whole genome shotgun (WGS) entry which is preliminary data.</text>
</comment>
<dbReference type="Gene3D" id="3.90.1750.10">
    <property type="entry name" value="Hect, E3 ligase catalytic domains"/>
    <property type="match status" value="1"/>
</dbReference>
<dbReference type="InterPro" id="IPR045322">
    <property type="entry name" value="HECTD1/TRIP12-like"/>
</dbReference>
<feature type="compositionally biased region" description="Acidic residues" evidence="7">
    <location>
        <begin position="92"/>
        <end position="113"/>
    </location>
</feature>
<feature type="compositionally biased region" description="Basic residues" evidence="7">
    <location>
        <begin position="1"/>
        <end position="12"/>
    </location>
</feature>
<dbReference type="GO" id="GO:0000209">
    <property type="term" value="P:protein polyubiquitination"/>
    <property type="evidence" value="ECO:0007669"/>
    <property type="project" value="TreeGrafter"/>
</dbReference>
<dbReference type="SUPFAM" id="SSF56204">
    <property type="entry name" value="Hect, E3 ligase catalytic domain"/>
    <property type="match status" value="1"/>
</dbReference>
<dbReference type="InterPro" id="IPR057948">
    <property type="entry name" value="TPR_TRIP12_N"/>
</dbReference>
<dbReference type="GO" id="GO:0016607">
    <property type="term" value="C:nuclear speck"/>
    <property type="evidence" value="ECO:0007669"/>
    <property type="project" value="TreeGrafter"/>
</dbReference>
<evidence type="ECO:0000259" key="8">
    <source>
        <dbReference type="PROSITE" id="PS50237"/>
    </source>
</evidence>
<feature type="active site" description="Glycyl thioester intermediate" evidence="6">
    <location>
        <position position="1690"/>
    </location>
</feature>
<feature type="compositionally biased region" description="Low complexity" evidence="7">
    <location>
        <begin position="1089"/>
        <end position="1099"/>
    </location>
</feature>
<feature type="compositionally biased region" description="Acidic residues" evidence="7">
    <location>
        <begin position="1077"/>
        <end position="1086"/>
    </location>
</feature>
<dbReference type="Pfam" id="PF25579">
    <property type="entry name" value="TPR_TRIP12_N"/>
    <property type="match status" value="2"/>
</dbReference>
<feature type="compositionally biased region" description="Acidic residues" evidence="7">
    <location>
        <begin position="127"/>
        <end position="146"/>
    </location>
</feature>
<dbReference type="Proteomes" id="UP000650833">
    <property type="component" value="Unassembled WGS sequence"/>
</dbReference>
<evidence type="ECO:0000256" key="3">
    <source>
        <dbReference type="ARBA" id="ARBA00012485"/>
    </source>
</evidence>
<dbReference type="GO" id="GO:0043161">
    <property type="term" value="P:proteasome-mediated ubiquitin-dependent protein catabolic process"/>
    <property type="evidence" value="ECO:0007669"/>
    <property type="project" value="TreeGrafter"/>
</dbReference>
<evidence type="ECO:0000256" key="5">
    <source>
        <dbReference type="ARBA" id="ARBA00022786"/>
    </source>
</evidence>
<evidence type="ECO:0000313" key="10">
    <source>
        <dbReference type="Proteomes" id="UP000650833"/>
    </source>
</evidence>
<dbReference type="PROSITE" id="PS50237">
    <property type="entry name" value="HECT"/>
    <property type="match status" value="1"/>
</dbReference>
<accession>A0A8H7QIC6</accession>
<comment type="catalytic activity">
    <reaction evidence="1">
        <text>S-ubiquitinyl-[E2 ubiquitin-conjugating enzyme]-L-cysteine + [acceptor protein]-L-lysine = [E2 ubiquitin-conjugating enzyme]-L-cysteine + N(6)-ubiquitinyl-[acceptor protein]-L-lysine.</text>
        <dbReference type="EC" id="2.3.2.26"/>
    </reaction>
</comment>
<protein>
    <recommendedName>
        <fullName evidence="3">HECT-type E3 ubiquitin transferase</fullName>
        <ecNumber evidence="3">2.3.2.26</ecNumber>
    </recommendedName>
</protein>
<dbReference type="SMART" id="SM00119">
    <property type="entry name" value="HECTc"/>
    <property type="match status" value="1"/>
</dbReference>
<feature type="region of interest" description="Disordered" evidence="7">
    <location>
        <begin position="1074"/>
        <end position="1099"/>
    </location>
</feature>
<evidence type="ECO:0000256" key="4">
    <source>
        <dbReference type="ARBA" id="ARBA00022679"/>
    </source>
</evidence>
<dbReference type="EMBL" id="JAEPRC010000659">
    <property type="protein sequence ID" value="KAG2193274.1"/>
    <property type="molecule type" value="Genomic_DNA"/>
</dbReference>
<feature type="compositionally biased region" description="Basic and acidic residues" evidence="7">
    <location>
        <begin position="732"/>
        <end position="742"/>
    </location>
</feature>
<feature type="domain" description="HECT" evidence="8">
    <location>
        <begin position="1359"/>
        <end position="1723"/>
    </location>
</feature>
<dbReference type="OrthoDB" id="423283at2759"/>
<dbReference type="SUPFAM" id="SSF48371">
    <property type="entry name" value="ARM repeat"/>
    <property type="match status" value="1"/>
</dbReference>
<feature type="region of interest" description="Disordered" evidence="7">
    <location>
        <begin position="696"/>
        <end position="777"/>
    </location>
</feature>
<dbReference type="PANTHER" id="PTHR45670">
    <property type="entry name" value="E3 UBIQUITIN-PROTEIN LIGASE TRIP12"/>
    <property type="match status" value="1"/>
</dbReference>
<organism evidence="9 10">
    <name type="scientific">Mucor plumbeus</name>
    <dbReference type="NCBI Taxonomy" id="97098"/>
    <lineage>
        <taxon>Eukaryota</taxon>
        <taxon>Fungi</taxon>
        <taxon>Fungi incertae sedis</taxon>
        <taxon>Mucoromycota</taxon>
        <taxon>Mucoromycotina</taxon>
        <taxon>Mucoromycetes</taxon>
        <taxon>Mucorales</taxon>
        <taxon>Mucorineae</taxon>
        <taxon>Mucoraceae</taxon>
        <taxon>Mucor</taxon>
    </lineage>
</organism>
<evidence type="ECO:0000256" key="1">
    <source>
        <dbReference type="ARBA" id="ARBA00000885"/>
    </source>
</evidence>
<dbReference type="PANTHER" id="PTHR45670:SF1">
    <property type="entry name" value="E3 UBIQUITIN-PROTEIN LIGASE HECTD1"/>
    <property type="match status" value="1"/>
</dbReference>
<feature type="compositionally biased region" description="Basic and acidic residues" evidence="7">
    <location>
        <begin position="114"/>
        <end position="126"/>
    </location>
</feature>
<feature type="compositionally biased region" description="Acidic residues" evidence="7">
    <location>
        <begin position="153"/>
        <end position="172"/>
    </location>
</feature>
<evidence type="ECO:0000256" key="6">
    <source>
        <dbReference type="PROSITE-ProRule" id="PRU00104"/>
    </source>
</evidence>
<dbReference type="GO" id="GO:0061630">
    <property type="term" value="F:ubiquitin protein ligase activity"/>
    <property type="evidence" value="ECO:0007669"/>
    <property type="project" value="UniProtKB-EC"/>
</dbReference>
<evidence type="ECO:0000313" key="9">
    <source>
        <dbReference type="EMBL" id="KAG2193274.1"/>
    </source>
</evidence>
<proteinExistence type="inferred from homology"/>